<keyword evidence="3" id="KW-0804">Transcription</keyword>
<reference evidence="5" key="2">
    <citation type="submission" date="2020-09" db="EMBL/GenBank/DDBJ databases">
        <authorList>
            <person name="Sun Q."/>
            <person name="Zhou Y."/>
        </authorList>
    </citation>
    <scope>NUCLEOTIDE SEQUENCE</scope>
    <source>
        <strain evidence="5">CGMCC 1.12827</strain>
    </source>
</reference>
<reference evidence="5" key="1">
    <citation type="journal article" date="2014" name="Int. J. Syst. Evol. Microbiol.">
        <title>Complete genome sequence of Corynebacterium casei LMG S-19264T (=DSM 44701T), isolated from a smear-ripened cheese.</title>
        <authorList>
            <consortium name="US DOE Joint Genome Institute (JGI-PGF)"/>
            <person name="Walter F."/>
            <person name="Albersmeier A."/>
            <person name="Kalinowski J."/>
            <person name="Ruckert C."/>
        </authorList>
    </citation>
    <scope>NUCLEOTIDE SEQUENCE</scope>
    <source>
        <strain evidence="5">CGMCC 1.12827</strain>
    </source>
</reference>
<dbReference type="Pfam" id="PF01037">
    <property type="entry name" value="AsnC_trans_reg"/>
    <property type="match status" value="1"/>
</dbReference>
<dbReference type="AlphaFoldDB" id="A0A916WSW1"/>
<evidence type="ECO:0000256" key="3">
    <source>
        <dbReference type="ARBA" id="ARBA00023163"/>
    </source>
</evidence>
<dbReference type="CDD" id="cd00090">
    <property type="entry name" value="HTH_ARSR"/>
    <property type="match status" value="1"/>
</dbReference>
<dbReference type="PANTHER" id="PTHR30154">
    <property type="entry name" value="LEUCINE-RESPONSIVE REGULATORY PROTEIN"/>
    <property type="match status" value="1"/>
</dbReference>
<dbReference type="Proteomes" id="UP000621454">
    <property type="component" value="Unassembled WGS sequence"/>
</dbReference>
<evidence type="ECO:0000259" key="4">
    <source>
        <dbReference type="PROSITE" id="PS50956"/>
    </source>
</evidence>
<dbReference type="PRINTS" id="PR00033">
    <property type="entry name" value="HTHASNC"/>
</dbReference>
<evidence type="ECO:0000256" key="1">
    <source>
        <dbReference type="ARBA" id="ARBA00023015"/>
    </source>
</evidence>
<evidence type="ECO:0000256" key="2">
    <source>
        <dbReference type="ARBA" id="ARBA00023125"/>
    </source>
</evidence>
<dbReference type="InterPro" id="IPR036390">
    <property type="entry name" value="WH_DNA-bd_sf"/>
</dbReference>
<name>A0A916WSW1_9ACTN</name>
<dbReference type="SUPFAM" id="SSF46785">
    <property type="entry name" value="Winged helix' DNA-binding domain"/>
    <property type="match status" value="1"/>
</dbReference>
<dbReference type="Gene3D" id="1.10.10.10">
    <property type="entry name" value="Winged helix-like DNA-binding domain superfamily/Winged helix DNA-binding domain"/>
    <property type="match status" value="1"/>
</dbReference>
<dbReference type="GO" id="GO:0043565">
    <property type="term" value="F:sequence-specific DNA binding"/>
    <property type="evidence" value="ECO:0007669"/>
    <property type="project" value="InterPro"/>
</dbReference>
<dbReference type="InterPro" id="IPR036388">
    <property type="entry name" value="WH-like_DNA-bd_sf"/>
</dbReference>
<evidence type="ECO:0000313" key="6">
    <source>
        <dbReference type="Proteomes" id="UP000621454"/>
    </source>
</evidence>
<dbReference type="SMART" id="SM00344">
    <property type="entry name" value="HTH_ASNC"/>
    <property type="match status" value="1"/>
</dbReference>
<sequence length="171" mass="18448">MSQPKNLRQVRGGPASRGSQEVILDEIDRSLLRLLQADARVSNAAMAEAVGIAPSTCHGRVRRLLDEGVIRGFFADVDPASLGRPLRAMVAVSLQSDARGRIRHFVGEVAGHDAVIDVFFLAGADDYILHVAVADTDELRGFVETLNSRREVAGTTTSLVFDHVRGSAPVY</sequence>
<dbReference type="GO" id="GO:0043200">
    <property type="term" value="P:response to amino acid"/>
    <property type="evidence" value="ECO:0007669"/>
    <property type="project" value="TreeGrafter"/>
</dbReference>
<dbReference type="InterPro" id="IPR000485">
    <property type="entry name" value="AsnC-type_HTH_dom"/>
</dbReference>
<dbReference type="SUPFAM" id="SSF54909">
    <property type="entry name" value="Dimeric alpha+beta barrel"/>
    <property type="match status" value="1"/>
</dbReference>
<dbReference type="InterPro" id="IPR019888">
    <property type="entry name" value="Tscrpt_reg_AsnC-like"/>
</dbReference>
<dbReference type="InterPro" id="IPR019887">
    <property type="entry name" value="Tscrpt_reg_AsnC/Lrp_C"/>
</dbReference>
<dbReference type="EMBL" id="BMGC01000006">
    <property type="protein sequence ID" value="GGB26455.1"/>
    <property type="molecule type" value="Genomic_DNA"/>
</dbReference>
<evidence type="ECO:0000313" key="5">
    <source>
        <dbReference type="EMBL" id="GGB26455.1"/>
    </source>
</evidence>
<dbReference type="Gene3D" id="3.30.70.920">
    <property type="match status" value="1"/>
</dbReference>
<dbReference type="PROSITE" id="PS50956">
    <property type="entry name" value="HTH_ASNC_2"/>
    <property type="match status" value="1"/>
</dbReference>
<comment type="caution">
    <text evidence="5">The sequence shown here is derived from an EMBL/GenBank/DDBJ whole genome shotgun (WGS) entry which is preliminary data.</text>
</comment>
<dbReference type="PANTHER" id="PTHR30154:SF54">
    <property type="entry name" value="POSSIBLE TRANSCRIPTIONAL REGULATORY PROTEIN (PROBABLY LRP_ASNC-FAMILY)"/>
    <property type="match status" value="1"/>
</dbReference>
<keyword evidence="2" id="KW-0238">DNA-binding</keyword>
<keyword evidence="1" id="KW-0805">Transcription regulation</keyword>
<keyword evidence="6" id="KW-1185">Reference proteome</keyword>
<accession>A0A916WSW1</accession>
<organism evidence="5 6">
    <name type="scientific">Gordonia jinhuaensis</name>
    <dbReference type="NCBI Taxonomy" id="1517702"/>
    <lineage>
        <taxon>Bacteria</taxon>
        <taxon>Bacillati</taxon>
        <taxon>Actinomycetota</taxon>
        <taxon>Actinomycetes</taxon>
        <taxon>Mycobacteriales</taxon>
        <taxon>Gordoniaceae</taxon>
        <taxon>Gordonia</taxon>
    </lineage>
</organism>
<dbReference type="GO" id="GO:0005829">
    <property type="term" value="C:cytosol"/>
    <property type="evidence" value="ECO:0007669"/>
    <property type="project" value="TreeGrafter"/>
</dbReference>
<dbReference type="InterPro" id="IPR011008">
    <property type="entry name" value="Dimeric_a/b-barrel"/>
</dbReference>
<dbReference type="Pfam" id="PF13412">
    <property type="entry name" value="HTH_24"/>
    <property type="match status" value="1"/>
</dbReference>
<proteinExistence type="predicted"/>
<gene>
    <name evidence="5" type="ORF">GCM10011489_13260</name>
</gene>
<protein>
    <submittedName>
        <fullName evidence="5">Transcriptional regulator, AsnC family protein</fullName>
    </submittedName>
</protein>
<dbReference type="RefSeq" id="WP_188585787.1">
    <property type="nucleotide sequence ID" value="NZ_BMGC01000006.1"/>
</dbReference>
<dbReference type="InterPro" id="IPR011991">
    <property type="entry name" value="ArsR-like_HTH"/>
</dbReference>
<feature type="domain" description="HTH asnC-type" evidence="4">
    <location>
        <begin position="24"/>
        <end position="85"/>
    </location>
</feature>